<dbReference type="Proteomes" id="UP000269157">
    <property type="component" value="Unassembled WGS sequence"/>
</dbReference>
<dbReference type="RefSeq" id="WP_121024366.1">
    <property type="nucleotide sequence ID" value="NZ_RCCE01000003.1"/>
</dbReference>
<evidence type="ECO:0000313" key="2">
    <source>
        <dbReference type="EMBL" id="RLJ52139.1"/>
    </source>
</evidence>
<gene>
    <name evidence="2" type="ORF">BCF46_2367</name>
</gene>
<name>A0A497WQA0_9RHOB</name>
<dbReference type="PRINTS" id="PR00412">
    <property type="entry name" value="EPOXHYDRLASE"/>
</dbReference>
<dbReference type="InterPro" id="IPR000073">
    <property type="entry name" value="AB_hydrolase_1"/>
</dbReference>
<dbReference type="Pfam" id="PF00561">
    <property type="entry name" value="Abhydrolase_1"/>
    <property type="match status" value="1"/>
</dbReference>
<proteinExistence type="predicted"/>
<dbReference type="PANTHER" id="PTHR43798">
    <property type="entry name" value="MONOACYLGLYCEROL LIPASE"/>
    <property type="match status" value="1"/>
</dbReference>
<protein>
    <submittedName>
        <fullName evidence="2">Pimeloyl-ACP methyl ester carboxylesterase</fullName>
    </submittedName>
</protein>
<evidence type="ECO:0000313" key="3">
    <source>
        <dbReference type="Proteomes" id="UP000269157"/>
    </source>
</evidence>
<sequence length="239" mass="26338">MTPLVLVHGFMGGSAQWAPQLPDLADHFNVIAIDLPGFGQNAHLEPIETIGGFADWVISDLRAKDVDRYHLLGHSMGGMVVQEMMSRDANSVDRLILYATGATGVLPGRFETIDESKRRAEIDGARATARRISATWFLDEQLAQAYEHCADIAEKSSPGAIAAGLDAMQAWSGIEFLPKIRSKTLVIWGDGDRTYPWQQTQHLWQTIPAARLAVVPGCAHAVHLEKPRLFNDLVLDFLQ</sequence>
<dbReference type="Gene3D" id="3.40.50.1820">
    <property type="entry name" value="alpha/beta hydrolase"/>
    <property type="match status" value="1"/>
</dbReference>
<evidence type="ECO:0000259" key="1">
    <source>
        <dbReference type="Pfam" id="PF00561"/>
    </source>
</evidence>
<dbReference type="AlphaFoldDB" id="A0A497WQA0"/>
<dbReference type="InterPro" id="IPR000639">
    <property type="entry name" value="Epox_hydrolase-like"/>
</dbReference>
<dbReference type="OrthoDB" id="9793083at2"/>
<dbReference type="InterPro" id="IPR029058">
    <property type="entry name" value="AB_hydrolase_fold"/>
</dbReference>
<keyword evidence="3" id="KW-1185">Reference proteome</keyword>
<accession>A0A497WQA0</accession>
<dbReference type="EMBL" id="RCCE01000003">
    <property type="protein sequence ID" value="RLJ52139.1"/>
    <property type="molecule type" value="Genomic_DNA"/>
</dbReference>
<dbReference type="SUPFAM" id="SSF53474">
    <property type="entry name" value="alpha/beta-Hydrolases"/>
    <property type="match status" value="1"/>
</dbReference>
<dbReference type="GO" id="GO:0003824">
    <property type="term" value="F:catalytic activity"/>
    <property type="evidence" value="ECO:0007669"/>
    <property type="project" value="InterPro"/>
</dbReference>
<dbReference type="PRINTS" id="PR00111">
    <property type="entry name" value="ABHYDROLASE"/>
</dbReference>
<comment type="caution">
    <text evidence="2">The sequence shown here is derived from an EMBL/GenBank/DDBJ whole genome shotgun (WGS) entry which is preliminary data.</text>
</comment>
<feature type="domain" description="AB hydrolase-1" evidence="1">
    <location>
        <begin position="3"/>
        <end position="227"/>
    </location>
</feature>
<dbReference type="InterPro" id="IPR050266">
    <property type="entry name" value="AB_hydrolase_sf"/>
</dbReference>
<reference evidence="2 3" key="1">
    <citation type="submission" date="2018-10" db="EMBL/GenBank/DDBJ databases">
        <title>Genomic Encyclopedia of Archaeal and Bacterial Type Strains, Phase II (KMG-II): from individual species to whole genera.</title>
        <authorList>
            <person name="Goeker M."/>
        </authorList>
    </citation>
    <scope>NUCLEOTIDE SEQUENCE [LARGE SCALE GENOMIC DNA]</scope>
    <source>
        <strain evidence="2 3">DSM 29466</strain>
    </source>
</reference>
<organism evidence="2 3">
    <name type="scientific">Litoreibacter meonggei</name>
    <dbReference type="NCBI Taxonomy" id="1049199"/>
    <lineage>
        <taxon>Bacteria</taxon>
        <taxon>Pseudomonadati</taxon>
        <taxon>Pseudomonadota</taxon>
        <taxon>Alphaproteobacteria</taxon>
        <taxon>Rhodobacterales</taxon>
        <taxon>Roseobacteraceae</taxon>
        <taxon>Litoreibacter</taxon>
    </lineage>
</organism>